<dbReference type="RefSeq" id="WP_015754862.1">
    <property type="nucleotide sequence ID" value="NC_013222.1"/>
</dbReference>
<keyword evidence="6" id="KW-1185">Reference proteome</keyword>
<dbReference type="PROSITE" id="PS51762">
    <property type="entry name" value="GH16_2"/>
    <property type="match status" value="1"/>
</dbReference>
<organism evidence="5 6">
    <name type="scientific">Robiginitalea biformata (strain ATCC BAA-864 / DSM 15991 / KCTC 12146 / HTCC2501)</name>
    <dbReference type="NCBI Taxonomy" id="313596"/>
    <lineage>
        <taxon>Bacteria</taxon>
        <taxon>Pseudomonadati</taxon>
        <taxon>Bacteroidota</taxon>
        <taxon>Flavobacteriia</taxon>
        <taxon>Flavobacteriales</taxon>
        <taxon>Flavobacteriaceae</taxon>
        <taxon>Robiginitalea</taxon>
    </lineage>
</organism>
<dbReference type="OrthoDB" id="9809583at2"/>
<dbReference type="Gene3D" id="2.60.120.200">
    <property type="match status" value="1"/>
</dbReference>
<sequence>MNLNLNRFASIALLASLWMLPGCQSSGNAQEPEVNQPADDTPDTASLPDVDAPDYWDDAELVWSDEFDGDALDTEKWRFETGAHGWGNNEWQNYVEDGVTEVSEGTLKITARKVGSGGNAGDYESARLNSRQDFTFGRLEIRARIPEHKGNGIWPALWMLGSNIGTVGWPHCGEIDIMEYVSFEPDQMHFSIHSSANNHMNGTQITSGPVPLETVEEEFHVYGVLWTSKYLKFYLDDPANVELIFRRPIPTTAENWPFSQPFYFLMNIAVGGNWGGLQGVDDSIFPATMEVDYVRVYQVPRSDG</sequence>
<feature type="chain" id="PRO_5002667521" evidence="3">
    <location>
        <begin position="30"/>
        <end position="304"/>
    </location>
</feature>
<dbReference type="KEGG" id="rbi:RB2501_14499"/>
<dbReference type="Proteomes" id="UP000009049">
    <property type="component" value="Chromosome"/>
</dbReference>
<evidence type="ECO:0000313" key="6">
    <source>
        <dbReference type="Proteomes" id="UP000009049"/>
    </source>
</evidence>
<dbReference type="STRING" id="313596.RB2501_14499"/>
<dbReference type="eggNOG" id="COG2273">
    <property type="taxonomic scope" value="Bacteria"/>
</dbReference>
<feature type="domain" description="GH16" evidence="4">
    <location>
        <begin position="34"/>
        <end position="302"/>
    </location>
</feature>
<dbReference type="CDD" id="cd08023">
    <property type="entry name" value="GH16_laminarinase_like"/>
    <property type="match status" value="1"/>
</dbReference>
<evidence type="ECO:0000256" key="3">
    <source>
        <dbReference type="SAM" id="SignalP"/>
    </source>
</evidence>
<dbReference type="EMBL" id="CP001712">
    <property type="protein sequence ID" value="EAR15546.1"/>
    <property type="molecule type" value="Genomic_DNA"/>
</dbReference>
<dbReference type="InterPro" id="IPR050546">
    <property type="entry name" value="Glycosyl_Hydrlase_16"/>
</dbReference>
<dbReference type="CAZy" id="GH16">
    <property type="family name" value="Glycoside Hydrolase Family 16"/>
</dbReference>
<dbReference type="SUPFAM" id="SSF49899">
    <property type="entry name" value="Concanavalin A-like lectins/glucanases"/>
    <property type="match status" value="1"/>
</dbReference>
<dbReference type="InterPro" id="IPR000757">
    <property type="entry name" value="Beta-glucanase-like"/>
</dbReference>
<gene>
    <name evidence="5" type="ordered locus">RB2501_14499</name>
</gene>
<keyword evidence="3" id="KW-0732">Signal</keyword>
<protein>
    <submittedName>
        <fullName evidence="5">Beta-glucanase</fullName>
    </submittedName>
</protein>
<dbReference type="Pfam" id="PF00722">
    <property type="entry name" value="Glyco_hydro_16"/>
    <property type="match status" value="1"/>
</dbReference>
<feature type="signal peptide" evidence="3">
    <location>
        <begin position="1"/>
        <end position="29"/>
    </location>
</feature>
<dbReference type="PANTHER" id="PTHR10963:SF55">
    <property type="entry name" value="GLYCOSIDE HYDROLASE FAMILY 16 PROTEIN"/>
    <property type="match status" value="1"/>
</dbReference>
<dbReference type="HOGENOM" id="CLU_019533_0_3_10"/>
<accession>A4CKZ7</accession>
<evidence type="ECO:0000259" key="4">
    <source>
        <dbReference type="PROSITE" id="PS51762"/>
    </source>
</evidence>
<evidence type="ECO:0000313" key="5">
    <source>
        <dbReference type="EMBL" id="EAR15546.1"/>
    </source>
</evidence>
<name>A4CKZ7_ROBBH</name>
<dbReference type="AlphaFoldDB" id="A4CKZ7"/>
<evidence type="ECO:0000256" key="1">
    <source>
        <dbReference type="ARBA" id="ARBA00006865"/>
    </source>
</evidence>
<dbReference type="InterPro" id="IPR013320">
    <property type="entry name" value="ConA-like_dom_sf"/>
</dbReference>
<feature type="region of interest" description="Disordered" evidence="2">
    <location>
        <begin position="27"/>
        <end position="46"/>
    </location>
</feature>
<comment type="similarity">
    <text evidence="1">Belongs to the glycosyl hydrolase 16 family.</text>
</comment>
<dbReference type="GO" id="GO:0005975">
    <property type="term" value="P:carbohydrate metabolic process"/>
    <property type="evidence" value="ECO:0007669"/>
    <property type="project" value="InterPro"/>
</dbReference>
<dbReference type="GO" id="GO:0004553">
    <property type="term" value="F:hydrolase activity, hydrolyzing O-glycosyl compounds"/>
    <property type="evidence" value="ECO:0007669"/>
    <property type="project" value="InterPro"/>
</dbReference>
<evidence type="ECO:0000256" key="2">
    <source>
        <dbReference type="SAM" id="MobiDB-lite"/>
    </source>
</evidence>
<dbReference type="PANTHER" id="PTHR10963">
    <property type="entry name" value="GLYCOSYL HYDROLASE-RELATED"/>
    <property type="match status" value="1"/>
</dbReference>
<reference evidence="5 6" key="1">
    <citation type="journal article" date="2009" name="J. Bacteriol.">
        <title>Complete genome sequence of Robiginitalea biformata HTCC2501.</title>
        <authorList>
            <person name="Oh H.M."/>
            <person name="Giovannoni S.J."/>
            <person name="Lee K."/>
            <person name="Ferriera S."/>
            <person name="Johnson J."/>
            <person name="Cho J.C."/>
        </authorList>
    </citation>
    <scope>NUCLEOTIDE SEQUENCE [LARGE SCALE GENOMIC DNA]</scope>
    <source>
        <strain evidence="6">ATCC BAA-864 / HTCC2501 / KCTC 12146</strain>
    </source>
</reference>
<proteinExistence type="inferred from homology"/>